<reference evidence="2 3" key="1">
    <citation type="submission" date="2020-08" db="EMBL/GenBank/DDBJ databases">
        <title>Genomic Encyclopedia of Type Strains, Phase IV (KMG-IV): sequencing the most valuable type-strain genomes for metagenomic binning, comparative biology and taxonomic classification.</title>
        <authorList>
            <person name="Goeker M."/>
        </authorList>
    </citation>
    <scope>NUCLEOTIDE SEQUENCE [LARGE SCALE GENOMIC DNA]</scope>
    <source>
        <strain evidence="2 3">DSM 28570</strain>
    </source>
</reference>
<dbReference type="NCBIfam" id="TIGR04335">
    <property type="entry name" value="AmmeMemoSam_A"/>
    <property type="match status" value="1"/>
</dbReference>
<dbReference type="InterPro" id="IPR027623">
    <property type="entry name" value="AmmeMemoSam_A"/>
</dbReference>
<dbReference type="NCBIfam" id="TIGR00296">
    <property type="entry name" value="TIGR00296 family protein"/>
    <property type="match status" value="1"/>
</dbReference>
<dbReference type="EMBL" id="JACHEO010000004">
    <property type="protein sequence ID" value="MBB5347483.1"/>
    <property type="molecule type" value="Genomic_DNA"/>
</dbReference>
<protein>
    <submittedName>
        <fullName evidence="2">AmmeMemoRadiSam system protein A</fullName>
    </submittedName>
</protein>
<evidence type="ECO:0000313" key="3">
    <source>
        <dbReference type="Proteomes" id="UP000539642"/>
    </source>
</evidence>
<dbReference type="InterPro" id="IPR023473">
    <property type="entry name" value="AMMECR1"/>
</dbReference>
<evidence type="ECO:0000313" key="2">
    <source>
        <dbReference type="EMBL" id="MBB5347483.1"/>
    </source>
</evidence>
<name>A0A840US36_9BACT</name>
<dbReference type="InterPro" id="IPR002733">
    <property type="entry name" value="AMMECR1_domain"/>
</dbReference>
<gene>
    <name evidence="2" type="ORF">HNQ81_001199</name>
</gene>
<dbReference type="SUPFAM" id="SSF143447">
    <property type="entry name" value="AMMECR1-like"/>
    <property type="match status" value="1"/>
</dbReference>
<dbReference type="Gene3D" id="3.30.1490.150">
    <property type="entry name" value="Hypothetical protein ph0010, domain 2"/>
    <property type="match status" value="1"/>
</dbReference>
<dbReference type="Gene3D" id="3.30.700.20">
    <property type="entry name" value="Hypothetical protein ph0010, domain 1"/>
    <property type="match status" value="1"/>
</dbReference>
<comment type="caution">
    <text evidence="2">The sequence shown here is derived from an EMBL/GenBank/DDBJ whole genome shotgun (WGS) entry which is preliminary data.</text>
</comment>
<accession>A0A840US36</accession>
<dbReference type="PANTHER" id="PTHR13016:SF0">
    <property type="entry name" value="AMME SYNDROME CANDIDATE GENE 1 PROTEIN"/>
    <property type="match status" value="1"/>
</dbReference>
<proteinExistence type="predicted"/>
<dbReference type="InterPro" id="IPR027485">
    <property type="entry name" value="AMMECR1_N"/>
</dbReference>
<dbReference type="InterPro" id="IPR036071">
    <property type="entry name" value="AMMECR1_dom_sf"/>
</dbReference>
<dbReference type="Proteomes" id="UP000539642">
    <property type="component" value="Unassembled WGS sequence"/>
</dbReference>
<sequence>MEFTNEQGQTLLKLARRTIASRLGRGEAPECGDDYRDLQQQRAVFVTLKKRGRLRGCIGNLEPVGPLWQGVRDNALNAAFNDFRFPPLTAEEIDEVHIDISILGPAVPLEYSDADDLLAKLQPGLDGVILRSGTAGATFLPQVWQQLPDPENFLYHLCRKAGLSGLAWRHSQPEILIYRVQSFEEE</sequence>
<dbReference type="PROSITE" id="PS51112">
    <property type="entry name" value="AMMECR1"/>
    <property type="match status" value="1"/>
</dbReference>
<organism evidence="2 3">
    <name type="scientific">Desulfoprunum benzoelyticum</name>
    <dbReference type="NCBI Taxonomy" id="1506996"/>
    <lineage>
        <taxon>Bacteria</taxon>
        <taxon>Pseudomonadati</taxon>
        <taxon>Thermodesulfobacteriota</taxon>
        <taxon>Desulfobulbia</taxon>
        <taxon>Desulfobulbales</taxon>
        <taxon>Desulfobulbaceae</taxon>
        <taxon>Desulfoprunum</taxon>
    </lineage>
</organism>
<dbReference type="Pfam" id="PF01871">
    <property type="entry name" value="AMMECR1"/>
    <property type="match status" value="1"/>
</dbReference>
<dbReference type="AlphaFoldDB" id="A0A840US36"/>
<evidence type="ECO:0000259" key="1">
    <source>
        <dbReference type="PROSITE" id="PS51112"/>
    </source>
</evidence>
<keyword evidence="3" id="KW-1185">Reference proteome</keyword>
<dbReference type="RefSeq" id="WP_183349282.1">
    <property type="nucleotide sequence ID" value="NZ_JACHEO010000004.1"/>
</dbReference>
<feature type="domain" description="AMMECR1" evidence="1">
    <location>
        <begin position="6"/>
        <end position="186"/>
    </location>
</feature>
<dbReference type="PANTHER" id="PTHR13016">
    <property type="entry name" value="AMMECR1 HOMOLOG"/>
    <property type="match status" value="1"/>
</dbReference>